<keyword evidence="1" id="KW-0472">Membrane</keyword>
<organism evidence="2 3">
    <name type="scientific">Clathrus columnatus</name>
    <dbReference type="NCBI Taxonomy" id="1419009"/>
    <lineage>
        <taxon>Eukaryota</taxon>
        <taxon>Fungi</taxon>
        <taxon>Dikarya</taxon>
        <taxon>Basidiomycota</taxon>
        <taxon>Agaricomycotina</taxon>
        <taxon>Agaricomycetes</taxon>
        <taxon>Phallomycetidae</taxon>
        <taxon>Phallales</taxon>
        <taxon>Clathraceae</taxon>
        <taxon>Clathrus</taxon>
    </lineage>
</organism>
<dbReference type="AlphaFoldDB" id="A0AAV5ACI9"/>
<feature type="transmembrane region" description="Helical" evidence="1">
    <location>
        <begin position="20"/>
        <end position="43"/>
    </location>
</feature>
<proteinExistence type="predicted"/>
<keyword evidence="1" id="KW-0812">Transmembrane</keyword>
<keyword evidence="3" id="KW-1185">Reference proteome</keyword>
<accession>A0AAV5ACI9</accession>
<dbReference type="EMBL" id="BPWL01000006">
    <property type="protein sequence ID" value="GJJ10909.1"/>
    <property type="molecule type" value="Genomic_DNA"/>
</dbReference>
<keyword evidence="1" id="KW-1133">Transmembrane helix</keyword>
<protein>
    <submittedName>
        <fullName evidence="2">Uncharacterized protein</fullName>
    </submittedName>
</protein>
<reference evidence="2" key="1">
    <citation type="submission" date="2021-10" db="EMBL/GenBank/DDBJ databases">
        <title>De novo Genome Assembly of Clathrus columnatus (Basidiomycota, Fungi) Using Illumina and Nanopore Sequence Data.</title>
        <authorList>
            <person name="Ogiso-Tanaka E."/>
            <person name="Itagaki H."/>
            <person name="Hosoya T."/>
            <person name="Hosaka K."/>
        </authorList>
    </citation>
    <scope>NUCLEOTIDE SEQUENCE</scope>
    <source>
        <strain evidence="2">MO-923</strain>
    </source>
</reference>
<evidence type="ECO:0000256" key="1">
    <source>
        <dbReference type="SAM" id="Phobius"/>
    </source>
</evidence>
<comment type="caution">
    <text evidence="2">The sequence shown here is derived from an EMBL/GenBank/DDBJ whole genome shotgun (WGS) entry which is preliminary data.</text>
</comment>
<evidence type="ECO:0000313" key="3">
    <source>
        <dbReference type="Proteomes" id="UP001050691"/>
    </source>
</evidence>
<dbReference type="Proteomes" id="UP001050691">
    <property type="component" value="Unassembled WGS sequence"/>
</dbReference>
<name>A0AAV5ACI9_9AGAM</name>
<gene>
    <name evidence="2" type="ORF">Clacol_005137</name>
</gene>
<evidence type="ECO:0000313" key="2">
    <source>
        <dbReference type="EMBL" id="GJJ10909.1"/>
    </source>
</evidence>
<sequence>MSDPLDSLSFPGDSILLLNVLLMLIPNSYKLGGLIFAVGDGALRSRVILHRREHLDEQTRGVPTVIDCMLVPADRQPYIVQGNEFKLVFRWDEKTTENGKLDTVHFLQLCMMQ</sequence>